<dbReference type="EMBL" id="LR796877">
    <property type="protein sequence ID" value="CAB4171768.1"/>
    <property type="molecule type" value="Genomic_DNA"/>
</dbReference>
<sequence>MSNLVSGLFLPSGTCVAPEPILVDGYKDIQKLVGGNFDCVSTNVGRDDVSFEGYVHDEGLLIGLEYNYLASALFGRDLVGDCVLLWGLSPNGVRDGDNYDMPTEMVESIQVELLEGVAVAYNTSVVVSAIMELAIHAGMTTKSEASAIIHELHEASVNGTDNAEPEAQLIAVMRKVADMPECPEDVREFITDFAKRGEY</sequence>
<reference evidence="1" key="1">
    <citation type="submission" date="2020-05" db="EMBL/GenBank/DDBJ databases">
        <authorList>
            <person name="Chiriac C."/>
            <person name="Salcher M."/>
            <person name="Ghai R."/>
            <person name="Kavagutti S V."/>
        </authorList>
    </citation>
    <scope>NUCLEOTIDE SEQUENCE</scope>
</reference>
<accession>A0A6J5PRT6</accession>
<protein>
    <submittedName>
        <fullName evidence="1">Uncharacterized protein</fullName>
    </submittedName>
</protein>
<evidence type="ECO:0000313" key="1">
    <source>
        <dbReference type="EMBL" id="CAB4171768.1"/>
    </source>
</evidence>
<name>A0A6J5PRT6_9CAUD</name>
<proteinExistence type="predicted"/>
<gene>
    <name evidence="1" type="ORF">UFOVP923_25</name>
</gene>
<organism evidence="1">
    <name type="scientific">uncultured Caudovirales phage</name>
    <dbReference type="NCBI Taxonomy" id="2100421"/>
    <lineage>
        <taxon>Viruses</taxon>
        <taxon>Duplodnaviria</taxon>
        <taxon>Heunggongvirae</taxon>
        <taxon>Uroviricota</taxon>
        <taxon>Caudoviricetes</taxon>
        <taxon>Peduoviridae</taxon>
        <taxon>Maltschvirus</taxon>
        <taxon>Maltschvirus maltsch</taxon>
    </lineage>
</organism>